<sequence>MMQRRFLILFLALFTAACAWFLVRYGGGVGDVLRSAQRGIEYWVGLNPVLGAVAFLAVATLGKVTPFPGGIVIMLAGGYLFGNIVGPLLAATGAALCALTVGYFGRILIYEAIDRRFGHRISHLEEAVTEDGFNWLLAARLLPVLPAWLVNLVPVVFPIHLGKVFVATLLGLLPIAFVLGGIGSSLSGLAAAEFVPSDILFSGEVLLPLMGLAVVALAPVLVKRVRRARRRRRQQGR</sequence>
<gene>
    <name evidence="8" type="ORF">SAMN05421508_105365</name>
</gene>
<keyword evidence="4 6" id="KW-1133">Transmembrane helix</keyword>
<evidence type="ECO:0000259" key="7">
    <source>
        <dbReference type="Pfam" id="PF09335"/>
    </source>
</evidence>
<dbReference type="RefSeq" id="WP_097279730.1">
    <property type="nucleotide sequence ID" value="NZ_OCNJ01000005.1"/>
</dbReference>
<comment type="subcellular location">
    <subcellularLocation>
        <location evidence="1 6">Cell membrane</location>
        <topology evidence="1 6">Multi-pass membrane protein</topology>
    </subcellularLocation>
</comment>
<dbReference type="PROSITE" id="PS51257">
    <property type="entry name" value="PROKAR_LIPOPROTEIN"/>
    <property type="match status" value="1"/>
</dbReference>
<keyword evidence="2 6" id="KW-1003">Cell membrane</keyword>
<comment type="similarity">
    <text evidence="6">Belongs to the TVP38/TMEM64 family.</text>
</comment>
<dbReference type="OrthoDB" id="9779114at2"/>
<evidence type="ECO:0000256" key="5">
    <source>
        <dbReference type="ARBA" id="ARBA00023136"/>
    </source>
</evidence>
<evidence type="ECO:0000256" key="4">
    <source>
        <dbReference type="ARBA" id="ARBA00022989"/>
    </source>
</evidence>
<dbReference type="PANTHER" id="PTHR12677">
    <property type="entry name" value="GOLGI APPARATUS MEMBRANE PROTEIN TVP38-RELATED"/>
    <property type="match status" value="1"/>
</dbReference>
<feature type="transmembrane region" description="Helical" evidence="6">
    <location>
        <begin position="133"/>
        <end position="157"/>
    </location>
</feature>
<evidence type="ECO:0000313" key="9">
    <source>
        <dbReference type="Proteomes" id="UP000219621"/>
    </source>
</evidence>
<evidence type="ECO:0000256" key="6">
    <source>
        <dbReference type="RuleBase" id="RU366058"/>
    </source>
</evidence>
<organism evidence="8 9">
    <name type="scientific">Caenispirillum bisanense</name>
    <dbReference type="NCBI Taxonomy" id="414052"/>
    <lineage>
        <taxon>Bacteria</taxon>
        <taxon>Pseudomonadati</taxon>
        <taxon>Pseudomonadota</taxon>
        <taxon>Alphaproteobacteria</taxon>
        <taxon>Rhodospirillales</taxon>
        <taxon>Novispirillaceae</taxon>
        <taxon>Caenispirillum</taxon>
    </lineage>
</organism>
<protein>
    <recommendedName>
        <fullName evidence="6">TVP38/TMEM64 family membrane protein</fullName>
    </recommendedName>
</protein>
<feature type="domain" description="VTT" evidence="7">
    <location>
        <begin position="70"/>
        <end position="184"/>
    </location>
</feature>
<feature type="transmembrane region" description="Helical" evidence="6">
    <location>
        <begin position="199"/>
        <end position="222"/>
    </location>
</feature>
<keyword evidence="9" id="KW-1185">Reference proteome</keyword>
<keyword evidence="3 6" id="KW-0812">Transmembrane</keyword>
<dbReference type="EMBL" id="OCNJ01000005">
    <property type="protein sequence ID" value="SOD96506.1"/>
    <property type="molecule type" value="Genomic_DNA"/>
</dbReference>
<evidence type="ECO:0000256" key="2">
    <source>
        <dbReference type="ARBA" id="ARBA00022475"/>
    </source>
</evidence>
<dbReference type="InterPro" id="IPR032816">
    <property type="entry name" value="VTT_dom"/>
</dbReference>
<reference evidence="8 9" key="1">
    <citation type="submission" date="2017-09" db="EMBL/GenBank/DDBJ databases">
        <authorList>
            <person name="Ehlers B."/>
            <person name="Leendertz F.H."/>
        </authorList>
    </citation>
    <scope>NUCLEOTIDE SEQUENCE [LARGE SCALE GENOMIC DNA]</scope>
    <source>
        <strain evidence="8 9">USBA 140</strain>
    </source>
</reference>
<dbReference type="PANTHER" id="PTHR12677:SF59">
    <property type="entry name" value="GOLGI APPARATUS MEMBRANE PROTEIN TVP38-RELATED"/>
    <property type="match status" value="1"/>
</dbReference>
<accession>A0A286GMV1</accession>
<dbReference type="AlphaFoldDB" id="A0A286GMV1"/>
<name>A0A286GMV1_9PROT</name>
<proteinExistence type="inferred from homology"/>
<evidence type="ECO:0000256" key="1">
    <source>
        <dbReference type="ARBA" id="ARBA00004651"/>
    </source>
</evidence>
<dbReference type="Pfam" id="PF09335">
    <property type="entry name" value="VTT_dom"/>
    <property type="match status" value="1"/>
</dbReference>
<evidence type="ECO:0000313" key="8">
    <source>
        <dbReference type="EMBL" id="SOD96506.1"/>
    </source>
</evidence>
<dbReference type="InterPro" id="IPR015414">
    <property type="entry name" value="TMEM64"/>
</dbReference>
<keyword evidence="5 6" id="KW-0472">Membrane</keyword>
<dbReference type="Proteomes" id="UP000219621">
    <property type="component" value="Unassembled WGS sequence"/>
</dbReference>
<feature type="transmembrane region" description="Helical" evidence="6">
    <location>
        <begin position="164"/>
        <end position="187"/>
    </location>
</feature>
<comment type="caution">
    <text evidence="6">Lacks conserved residue(s) required for the propagation of feature annotation.</text>
</comment>
<evidence type="ECO:0000256" key="3">
    <source>
        <dbReference type="ARBA" id="ARBA00022692"/>
    </source>
</evidence>
<feature type="transmembrane region" description="Helical" evidence="6">
    <location>
        <begin position="50"/>
        <end position="76"/>
    </location>
</feature>
<dbReference type="GO" id="GO:0005886">
    <property type="term" value="C:plasma membrane"/>
    <property type="evidence" value="ECO:0007669"/>
    <property type="project" value="UniProtKB-SubCell"/>
</dbReference>